<comment type="caution">
    <text evidence="3">The sequence shown here is derived from an EMBL/GenBank/DDBJ whole genome shotgun (WGS) entry which is preliminary data.</text>
</comment>
<feature type="signal peptide" evidence="2">
    <location>
        <begin position="1"/>
        <end position="25"/>
    </location>
</feature>
<dbReference type="EMBL" id="JAHSPR010000004">
    <property type="protein sequence ID" value="MBV4397026.1"/>
    <property type="molecule type" value="Genomic_DNA"/>
</dbReference>
<feature type="chain" id="PRO_5047252185" evidence="2">
    <location>
        <begin position="26"/>
        <end position="210"/>
    </location>
</feature>
<reference evidence="3 4" key="1">
    <citation type="submission" date="2021-06" db="EMBL/GenBank/DDBJ databases">
        <authorList>
            <person name="Lu T."/>
            <person name="Wang Q."/>
            <person name="Han X."/>
        </authorList>
    </citation>
    <scope>NUCLEOTIDE SEQUENCE [LARGE SCALE GENOMIC DNA]</scope>
    <source>
        <strain evidence="3 4">LAM0050</strain>
    </source>
</reference>
<proteinExistence type="predicted"/>
<dbReference type="SMART" id="SM00028">
    <property type="entry name" value="TPR"/>
    <property type="match status" value="2"/>
</dbReference>
<feature type="repeat" description="TPR" evidence="1">
    <location>
        <begin position="133"/>
        <end position="166"/>
    </location>
</feature>
<accession>A0ABS6NN26</accession>
<name>A0ABS6NN26_9BURK</name>
<dbReference type="InterPro" id="IPR019734">
    <property type="entry name" value="TPR_rpt"/>
</dbReference>
<protein>
    <submittedName>
        <fullName evidence="3">Tetratricopeptide repeat protein</fullName>
    </submittedName>
</protein>
<gene>
    <name evidence="3" type="ORF">KU392_07145</name>
</gene>
<dbReference type="PROSITE" id="PS50005">
    <property type="entry name" value="TPR"/>
    <property type="match status" value="1"/>
</dbReference>
<dbReference type="RefSeq" id="WP_217734961.1">
    <property type="nucleotide sequence ID" value="NZ_JAHSPR010000004.1"/>
</dbReference>
<evidence type="ECO:0000256" key="2">
    <source>
        <dbReference type="SAM" id="SignalP"/>
    </source>
</evidence>
<keyword evidence="4" id="KW-1185">Reference proteome</keyword>
<evidence type="ECO:0000313" key="4">
    <source>
        <dbReference type="Proteomes" id="UP000722165"/>
    </source>
</evidence>
<dbReference type="Proteomes" id="UP000722165">
    <property type="component" value="Unassembled WGS sequence"/>
</dbReference>
<keyword evidence="1" id="KW-0802">TPR repeat</keyword>
<sequence length="210" mass="22928">MRQRLNFFKWAGIAAISLFMHGAIAQEPSAIKPDGGWQALADVLKKLEPSVDTSLPETPVQASLRINQLIASGKFQQALNEIEKKQPTVSYMEQPGTDVQLRFLRARALTGLGRTTEAINVYLDMTSKYPELAEPWNNMATLQLQAGLLDQAYQSLKMAVGINPKYGIAHRNLGLVQLIMANHSFDQAVQNGVAGAAKQAAATKQIINGN</sequence>
<keyword evidence="2" id="KW-0732">Signal</keyword>
<organism evidence="3 4">
    <name type="scientific">Advenella alkanexedens</name>
    <dbReference type="NCBI Taxonomy" id="1481665"/>
    <lineage>
        <taxon>Bacteria</taxon>
        <taxon>Pseudomonadati</taxon>
        <taxon>Pseudomonadota</taxon>
        <taxon>Betaproteobacteria</taxon>
        <taxon>Burkholderiales</taxon>
        <taxon>Alcaligenaceae</taxon>
    </lineage>
</organism>
<evidence type="ECO:0000313" key="3">
    <source>
        <dbReference type="EMBL" id="MBV4397026.1"/>
    </source>
</evidence>
<evidence type="ECO:0000256" key="1">
    <source>
        <dbReference type="PROSITE-ProRule" id="PRU00339"/>
    </source>
</evidence>